<evidence type="ECO:0000256" key="1">
    <source>
        <dbReference type="SAM" id="MobiDB-lite"/>
    </source>
</evidence>
<evidence type="ECO:0000313" key="3">
    <source>
        <dbReference type="Proteomes" id="UP001372338"/>
    </source>
</evidence>
<keyword evidence="3" id="KW-1185">Reference proteome</keyword>
<feature type="region of interest" description="Disordered" evidence="1">
    <location>
        <begin position="22"/>
        <end position="73"/>
    </location>
</feature>
<accession>A0AAN9HTR3</accession>
<feature type="compositionally biased region" description="Basic and acidic residues" evidence="1">
    <location>
        <begin position="28"/>
        <end position="37"/>
    </location>
</feature>
<dbReference type="AlphaFoldDB" id="A0AAN9HTR3"/>
<protein>
    <submittedName>
        <fullName evidence="2">Uncharacterized protein</fullName>
    </submittedName>
</protein>
<comment type="caution">
    <text evidence="2">The sequence shown here is derived from an EMBL/GenBank/DDBJ whole genome shotgun (WGS) entry which is preliminary data.</text>
</comment>
<evidence type="ECO:0000313" key="2">
    <source>
        <dbReference type="EMBL" id="KAK7250448.1"/>
    </source>
</evidence>
<feature type="compositionally biased region" description="Basic residues" evidence="1">
    <location>
        <begin position="64"/>
        <end position="73"/>
    </location>
</feature>
<proteinExistence type="predicted"/>
<dbReference type="EMBL" id="JAYWIO010000007">
    <property type="protein sequence ID" value="KAK7250448.1"/>
    <property type="molecule type" value="Genomic_DNA"/>
</dbReference>
<organism evidence="2 3">
    <name type="scientific">Crotalaria pallida</name>
    <name type="common">Smooth rattlebox</name>
    <name type="synonym">Crotalaria striata</name>
    <dbReference type="NCBI Taxonomy" id="3830"/>
    <lineage>
        <taxon>Eukaryota</taxon>
        <taxon>Viridiplantae</taxon>
        <taxon>Streptophyta</taxon>
        <taxon>Embryophyta</taxon>
        <taxon>Tracheophyta</taxon>
        <taxon>Spermatophyta</taxon>
        <taxon>Magnoliopsida</taxon>
        <taxon>eudicotyledons</taxon>
        <taxon>Gunneridae</taxon>
        <taxon>Pentapetalae</taxon>
        <taxon>rosids</taxon>
        <taxon>fabids</taxon>
        <taxon>Fabales</taxon>
        <taxon>Fabaceae</taxon>
        <taxon>Papilionoideae</taxon>
        <taxon>50 kb inversion clade</taxon>
        <taxon>genistoids sensu lato</taxon>
        <taxon>core genistoids</taxon>
        <taxon>Crotalarieae</taxon>
        <taxon>Crotalaria</taxon>
    </lineage>
</organism>
<name>A0AAN9HTR3_CROPI</name>
<sequence length="73" mass="8058">MLMVSLGYATLKSEIATSLSCGGGLCDQRQREKERMPLKTQTRRTLSDSSHPSLIRGTLSHARSPSRSHPLPH</sequence>
<reference evidence="2 3" key="1">
    <citation type="submission" date="2024-01" db="EMBL/GenBank/DDBJ databases">
        <title>The genomes of 5 underutilized Papilionoideae crops provide insights into root nodulation and disease resistanc.</title>
        <authorList>
            <person name="Yuan L."/>
        </authorList>
    </citation>
    <scope>NUCLEOTIDE SEQUENCE [LARGE SCALE GENOMIC DNA]</scope>
    <source>
        <strain evidence="2">ZHUSHIDOU_FW_LH</strain>
        <tissue evidence="2">Leaf</tissue>
    </source>
</reference>
<feature type="compositionally biased region" description="Polar residues" evidence="1">
    <location>
        <begin position="39"/>
        <end position="52"/>
    </location>
</feature>
<dbReference type="Proteomes" id="UP001372338">
    <property type="component" value="Unassembled WGS sequence"/>
</dbReference>
<gene>
    <name evidence="2" type="ORF">RIF29_32897</name>
</gene>